<evidence type="ECO:0000313" key="9">
    <source>
        <dbReference type="Proteomes" id="UP000002762"/>
    </source>
</evidence>
<accession>J4KM34</accession>
<dbReference type="STRING" id="655819.J4KM34"/>
<evidence type="ECO:0000256" key="1">
    <source>
        <dbReference type="ARBA" id="ARBA00003594"/>
    </source>
</evidence>
<dbReference type="OrthoDB" id="4870849at2759"/>
<sequence length="573" mass="63450">MERHEQPRLLQRRVATAPTILPPPTKTQHSGEKVKEEIGSLYSHANAKVISLVALSDQTYSLDSSKRDTVGPWQSHFERTIAFGSLRLYRAPGSVAFLSCGSALQPMLPKSQCWCMEDDGSKFILQIRPPSYWRIEIASPDSPCHSLRDCLASILLLDKTPCPFKESVPILLPPRPLSRPLFVQKRRPWKSLRSYSSELTLAKSSTVCDDNQPLEKGSIKEVITKHKIEPPNKVIQKEDRSHEMESSKVTKGSETPRGTIKVIKVDFSILLEDHPKAIDEPKPPTLCTQYALGLEEGPDSDSSKNTACSLFAGVGQTSITLERDSMAITKANQAIKPVRPNKKPTDNNECLGTNRGRRHRHTVASSWRDVDMTALVKKTSGDGGMLSIGLNRPKVATTAHETQSKECSEAMMILETALAQGTSQLESYQPHSKLAPQLRLCRKEPMDADNTPTTEAGGCARESSSADAYSSAYSLPYVLLLKVISTIFQAIFGIVVLGCRTAIIIVVRWWMPVEEIESKTGVPAFQQWIYEASGVTRTHIYDACMYTCIMCPKNAVNYVDSAILLGRQVLVVK</sequence>
<dbReference type="GeneID" id="19890871"/>
<evidence type="ECO:0000256" key="6">
    <source>
        <dbReference type="SAM" id="MobiDB-lite"/>
    </source>
</evidence>
<evidence type="ECO:0000313" key="8">
    <source>
        <dbReference type="EMBL" id="EJP63259.1"/>
    </source>
</evidence>
<organism evidence="8 9">
    <name type="scientific">Beauveria bassiana (strain ARSEF 2860)</name>
    <name type="common">White muscardine disease fungus</name>
    <name type="synonym">Tritirachium shiotae</name>
    <dbReference type="NCBI Taxonomy" id="655819"/>
    <lineage>
        <taxon>Eukaryota</taxon>
        <taxon>Fungi</taxon>
        <taxon>Dikarya</taxon>
        <taxon>Ascomycota</taxon>
        <taxon>Pezizomycotina</taxon>
        <taxon>Sordariomycetes</taxon>
        <taxon>Hypocreomycetidae</taxon>
        <taxon>Hypocreales</taxon>
        <taxon>Cordycipitaceae</taxon>
        <taxon>Beauveria</taxon>
    </lineage>
</organism>
<dbReference type="RefSeq" id="XP_008601178.1">
    <property type="nucleotide sequence ID" value="XM_008602956.1"/>
</dbReference>
<comment type="function">
    <text evidence="1">Required for peroxisome inheritance.</text>
</comment>
<comment type="similarity">
    <text evidence="3">Belongs to the INP1 family.</text>
</comment>
<feature type="transmembrane region" description="Helical" evidence="7">
    <location>
        <begin position="487"/>
        <end position="510"/>
    </location>
</feature>
<dbReference type="InParanoid" id="J4KM34"/>
<dbReference type="GO" id="GO:0045033">
    <property type="term" value="P:peroxisome inheritance"/>
    <property type="evidence" value="ECO:0007669"/>
    <property type="project" value="InterPro"/>
</dbReference>
<keyword evidence="9" id="KW-1185">Reference proteome</keyword>
<evidence type="ECO:0000256" key="3">
    <source>
        <dbReference type="ARBA" id="ARBA00010707"/>
    </source>
</evidence>
<evidence type="ECO:0000256" key="5">
    <source>
        <dbReference type="ARBA" id="ARBA00023136"/>
    </source>
</evidence>
<feature type="compositionally biased region" description="Basic and acidic residues" evidence="6">
    <location>
        <begin position="236"/>
        <end position="248"/>
    </location>
</feature>
<feature type="region of interest" description="Disordered" evidence="6">
    <location>
        <begin position="1"/>
        <end position="32"/>
    </location>
</feature>
<feature type="region of interest" description="Disordered" evidence="6">
    <location>
        <begin position="236"/>
        <end position="255"/>
    </location>
</feature>
<gene>
    <name evidence="8" type="ORF">BBA_07859</name>
</gene>
<feature type="region of interest" description="Disordered" evidence="6">
    <location>
        <begin position="337"/>
        <end position="360"/>
    </location>
</feature>
<dbReference type="GO" id="GO:0005780">
    <property type="term" value="C:extrinsic component of intraperoxisomal membrane"/>
    <property type="evidence" value="ECO:0007669"/>
    <property type="project" value="InterPro"/>
</dbReference>
<evidence type="ECO:0000256" key="2">
    <source>
        <dbReference type="ARBA" id="ARBA00004421"/>
    </source>
</evidence>
<name>J4KM34_BEAB2</name>
<dbReference type="HOGENOM" id="CLU_568597_0_0_1"/>
<dbReference type="AlphaFoldDB" id="J4KM34"/>
<dbReference type="Pfam" id="PF12634">
    <property type="entry name" value="Inp1"/>
    <property type="match status" value="1"/>
</dbReference>
<keyword evidence="7" id="KW-0812">Transmembrane</keyword>
<comment type="subcellular location">
    <subcellularLocation>
        <location evidence="2">Peroxisome membrane</location>
        <topology evidence="2">Peripheral membrane protein</topology>
    </subcellularLocation>
</comment>
<keyword evidence="5 7" id="KW-0472">Membrane</keyword>
<dbReference type="InterPro" id="IPR024758">
    <property type="entry name" value="Inp1"/>
</dbReference>
<proteinExistence type="inferred from homology"/>
<dbReference type="EMBL" id="JH725177">
    <property type="protein sequence ID" value="EJP63259.1"/>
    <property type="molecule type" value="Genomic_DNA"/>
</dbReference>
<evidence type="ECO:0000256" key="7">
    <source>
        <dbReference type="SAM" id="Phobius"/>
    </source>
</evidence>
<protein>
    <recommendedName>
        <fullName evidence="4">Inheritance of peroxisomes protein 1</fullName>
    </recommendedName>
</protein>
<keyword evidence="7" id="KW-1133">Transmembrane helix</keyword>
<dbReference type="Proteomes" id="UP000002762">
    <property type="component" value="Unassembled WGS sequence"/>
</dbReference>
<evidence type="ECO:0000256" key="4">
    <source>
        <dbReference type="ARBA" id="ARBA00021397"/>
    </source>
</evidence>
<reference evidence="8 9" key="1">
    <citation type="journal article" date="2012" name="Sci. Rep.">
        <title>Genomic perspectives on the evolution of fungal entomopathogenicity in Beauveria bassiana.</title>
        <authorList>
            <person name="Xiao G."/>
            <person name="Ying S.H."/>
            <person name="Zheng P."/>
            <person name="Wang Z.L."/>
            <person name="Zhang S."/>
            <person name="Xie X.Q."/>
            <person name="Shang Y."/>
            <person name="St Leger R.J."/>
            <person name="Zhao G.P."/>
            <person name="Wang C."/>
            <person name="Feng M.G."/>
        </authorList>
    </citation>
    <scope>NUCLEOTIDE SEQUENCE [LARGE SCALE GENOMIC DNA]</scope>
    <source>
        <strain evidence="8 9">ARSEF 2860</strain>
    </source>
</reference>